<dbReference type="RefSeq" id="WP_195371527.1">
    <property type="nucleotide sequence ID" value="NZ_JADPAO010000009.1"/>
</dbReference>
<comment type="caution">
    <text evidence="1">The sequence shown here is derived from an EMBL/GenBank/DDBJ whole genome shotgun (WGS) entry which is preliminary data.</text>
</comment>
<proteinExistence type="predicted"/>
<sequence length="49" mass="5772">MAELKVEVKVLDMPEVKAILAHYKKISRRHAWVNGQRTGKARKRGWKRT</sequence>
<organism evidence="1 2">
    <name type="scientific">Agathobacter rectalis</name>
    <dbReference type="NCBI Taxonomy" id="39491"/>
    <lineage>
        <taxon>Bacteria</taxon>
        <taxon>Bacillati</taxon>
        <taxon>Bacillota</taxon>
        <taxon>Clostridia</taxon>
        <taxon>Lachnospirales</taxon>
        <taxon>Lachnospiraceae</taxon>
        <taxon>Agathobacter</taxon>
    </lineage>
</organism>
<evidence type="ECO:0000313" key="2">
    <source>
        <dbReference type="Proteomes" id="UP001212823"/>
    </source>
</evidence>
<dbReference type="Proteomes" id="UP001212823">
    <property type="component" value="Unassembled WGS sequence"/>
</dbReference>
<dbReference type="AlphaFoldDB" id="A0AAP3Q133"/>
<accession>A0AAP3Q133</accession>
<gene>
    <name evidence="1" type="ORF">PNE45_04425</name>
</gene>
<name>A0AAP3Q133_9FIRM</name>
<reference evidence="1" key="1">
    <citation type="submission" date="2023-01" db="EMBL/GenBank/DDBJ databases">
        <title>Human gut microbiome strain richness.</title>
        <authorList>
            <person name="Chen-Liaw A."/>
        </authorList>
    </citation>
    <scope>NUCLEOTIDE SEQUENCE</scope>
    <source>
        <strain evidence="1">1001283st1_D2_1001283B150209_150212</strain>
    </source>
</reference>
<dbReference type="EMBL" id="JAQLYE010000006">
    <property type="protein sequence ID" value="MDB8017274.1"/>
    <property type="molecule type" value="Genomic_DNA"/>
</dbReference>
<evidence type="ECO:0000313" key="1">
    <source>
        <dbReference type="EMBL" id="MDB8017274.1"/>
    </source>
</evidence>
<protein>
    <submittedName>
        <fullName evidence="1">Uncharacterized protein</fullName>
    </submittedName>
</protein>